<dbReference type="CDD" id="cd19499">
    <property type="entry name" value="RecA-like_ClpB_Hsp104-like"/>
    <property type="match status" value="1"/>
</dbReference>
<dbReference type="InterPro" id="IPR003959">
    <property type="entry name" value="ATPase_AAA_core"/>
</dbReference>
<feature type="domain" description="AAA+ ATPase" evidence="3">
    <location>
        <begin position="660"/>
        <end position="810"/>
    </location>
</feature>
<dbReference type="InterPro" id="IPR027417">
    <property type="entry name" value="P-loop_NTPase"/>
</dbReference>
<dbReference type="Proteomes" id="UP000315995">
    <property type="component" value="Chromosome"/>
</dbReference>
<dbReference type="InterPro" id="IPR041546">
    <property type="entry name" value="ClpA/ClpB_AAA_lid"/>
</dbReference>
<dbReference type="InterPro" id="IPR036628">
    <property type="entry name" value="Clp_N_dom_sf"/>
</dbReference>
<evidence type="ECO:0000256" key="1">
    <source>
        <dbReference type="ARBA" id="ARBA00022741"/>
    </source>
</evidence>
<organism evidence="4 5">
    <name type="scientific">Persicimonas caeni</name>
    <dbReference type="NCBI Taxonomy" id="2292766"/>
    <lineage>
        <taxon>Bacteria</taxon>
        <taxon>Deltaproteobacteria</taxon>
        <taxon>Bradymonadales</taxon>
        <taxon>Bradymonadaceae</taxon>
        <taxon>Persicimonas</taxon>
    </lineage>
</organism>
<dbReference type="GO" id="GO:0005524">
    <property type="term" value="F:ATP binding"/>
    <property type="evidence" value="ECO:0007669"/>
    <property type="project" value="UniProtKB-KW"/>
</dbReference>
<evidence type="ECO:0000256" key="2">
    <source>
        <dbReference type="ARBA" id="ARBA00022840"/>
    </source>
</evidence>
<dbReference type="PANTHER" id="PTHR11638:SF175">
    <property type="entry name" value="ATP-DEPENDENT CLP PROTEASE, ATP-BINDING SUBUNIT CLPC"/>
    <property type="match status" value="1"/>
</dbReference>
<protein>
    <submittedName>
        <fullName evidence="4">ATP-dependent Clp protease ATP-binding subunit</fullName>
    </submittedName>
</protein>
<accession>A0A4Y6PNQ0</accession>
<dbReference type="SUPFAM" id="SSF52540">
    <property type="entry name" value="P-loop containing nucleoside triphosphate hydrolases"/>
    <property type="match status" value="2"/>
</dbReference>
<keyword evidence="2 4" id="KW-0067">ATP-binding</keyword>
<dbReference type="InterPro" id="IPR001270">
    <property type="entry name" value="ClpA/B"/>
</dbReference>
<dbReference type="EMBL" id="CP041186">
    <property type="protein sequence ID" value="QDG49948.1"/>
    <property type="molecule type" value="Genomic_DNA"/>
</dbReference>
<sequence>MESAGTDPLFDDQGSLRQELFSPEAQQVLEGIRAWLAEVDRRMFLPLDLLIVLLERGHEELAGLVADGTDGVVDDSDVLPRLQLLSREIDEDPSDKSPVLERTSFSRGFTRILMEAWHQAQARNGDLVRELDLVRSVTWRAEAVESASVRWAIRRLSEGKGDQLFDEKGLLREAMFHESTWRILQGAMKLAAAHGTPFLGTPHLIAMLCSVKNSTIWRSAKARGLEPGRLREELLRLIGSKPSSIPEFLVGRKTLTPRMIRMLSFSAKQANNGPITETHLIEGFLDDGGSSLELIQALGLESEIRNALGEPKVLEHSLPVEAAIEFAAKRQPTPTLDMLGRDLTEEALEGKLPEIVGREKELQRVVNVLLRREQRNPLLTGEAGVGKTALAVGLAQRIASGQVPRKLQGYRVVELNGASLMSGTSYRGDLESRIKSLLEEASKDVILFIDEAHAVFAPRSGSNTPAEVPNHFKRALASGDIAVVGATTEAEYHRWIEQDPALKRRFERIEIKEPAHEVVAKILEALIPDLEADYDVDVDETAIESAIELSVRYLPEQRLPDKSKKLLMDACIARANDLVGAEDGEEDAESSQLVTRDDVARQVFLKTGIPLDRLLRGEINWWVGIEERLGESVVGQDLAITQVAHALVSSRLRNANRNRPMAVLLFVGPPGVGKSTLARALAEEIFNDSAAVLRLDMTDFQEPHSMSRLIGSPPGYVGYDDEDLFVTPLRRRPSSVVLLEDFDCAHERIQERMLRLVEEGDIVDTRGHRADVRNALFILTVNAETGRGGKKIGFADNDAGTKTLDNEKAFDALDKALAGRLRDYIDAAVTFRELGGAGESPAIELLERRIDSFMDAMRSEYRLDIALDASLRDRLIERAAEMSDARSIEQLVSDFLYSPVTEALLKGKGGSCPRLRWNAEHNTVEIVSRDEAPQA</sequence>
<dbReference type="InterPro" id="IPR050130">
    <property type="entry name" value="ClpA_ClpB"/>
</dbReference>
<keyword evidence="4" id="KW-0645">Protease</keyword>
<dbReference type="Gene3D" id="1.10.1780.10">
    <property type="entry name" value="Clp, N-terminal domain"/>
    <property type="match status" value="1"/>
</dbReference>
<keyword evidence="5" id="KW-1185">Reference proteome</keyword>
<dbReference type="SMART" id="SM00382">
    <property type="entry name" value="AAA"/>
    <property type="match status" value="2"/>
</dbReference>
<dbReference type="Gene3D" id="3.40.50.300">
    <property type="entry name" value="P-loop containing nucleotide triphosphate hydrolases"/>
    <property type="match status" value="3"/>
</dbReference>
<accession>A0A5B8Y5V6</accession>
<evidence type="ECO:0000259" key="3">
    <source>
        <dbReference type="SMART" id="SM00382"/>
    </source>
</evidence>
<dbReference type="Pfam" id="PF00004">
    <property type="entry name" value="AAA"/>
    <property type="match status" value="1"/>
</dbReference>
<dbReference type="CDD" id="cd00009">
    <property type="entry name" value="AAA"/>
    <property type="match status" value="1"/>
</dbReference>
<dbReference type="GO" id="GO:0008233">
    <property type="term" value="F:peptidase activity"/>
    <property type="evidence" value="ECO:0007669"/>
    <property type="project" value="UniProtKB-KW"/>
</dbReference>
<proteinExistence type="predicted"/>
<dbReference type="GO" id="GO:0034605">
    <property type="term" value="P:cellular response to heat"/>
    <property type="evidence" value="ECO:0007669"/>
    <property type="project" value="TreeGrafter"/>
</dbReference>
<reference evidence="4 5" key="1">
    <citation type="submission" date="2019-06" db="EMBL/GenBank/DDBJ databases">
        <title>Persicimonas caeni gen. nov., sp. nov., a predatory bacterium isolated from solar saltern.</title>
        <authorList>
            <person name="Wang S."/>
        </authorList>
    </citation>
    <scope>NUCLEOTIDE SEQUENCE [LARGE SCALE GENOMIC DNA]</scope>
    <source>
        <strain evidence="4 5">YN101</strain>
    </source>
</reference>
<evidence type="ECO:0000313" key="4">
    <source>
        <dbReference type="EMBL" id="QDG49948.1"/>
    </source>
</evidence>
<dbReference type="OrthoDB" id="5477179at2"/>
<keyword evidence="1" id="KW-0547">Nucleotide-binding</keyword>
<dbReference type="GO" id="GO:0016887">
    <property type="term" value="F:ATP hydrolysis activity"/>
    <property type="evidence" value="ECO:0007669"/>
    <property type="project" value="InterPro"/>
</dbReference>
<evidence type="ECO:0000313" key="5">
    <source>
        <dbReference type="Proteomes" id="UP000315995"/>
    </source>
</evidence>
<feature type="domain" description="AAA+ ATPase" evidence="3">
    <location>
        <begin position="373"/>
        <end position="516"/>
    </location>
</feature>
<dbReference type="PRINTS" id="PR00300">
    <property type="entry name" value="CLPPROTEASEA"/>
</dbReference>
<dbReference type="InterPro" id="IPR003593">
    <property type="entry name" value="AAA+_ATPase"/>
</dbReference>
<dbReference type="GO" id="GO:0005737">
    <property type="term" value="C:cytoplasm"/>
    <property type="evidence" value="ECO:0007669"/>
    <property type="project" value="TreeGrafter"/>
</dbReference>
<gene>
    <name evidence="4" type="ORF">FIV42_04095</name>
</gene>
<dbReference type="AlphaFoldDB" id="A0A4Y6PNQ0"/>
<keyword evidence="4" id="KW-0378">Hydrolase</keyword>
<dbReference type="Pfam" id="PF17871">
    <property type="entry name" value="AAA_lid_9"/>
    <property type="match status" value="1"/>
</dbReference>
<name>A0A4Y6PNQ0_PERCE</name>
<dbReference type="RefSeq" id="WP_141196445.1">
    <property type="nucleotide sequence ID" value="NZ_CP041186.1"/>
</dbReference>
<dbReference type="PANTHER" id="PTHR11638">
    <property type="entry name" value="ATP-DEPENDENT CLP PROTEASE"/>
    <property type="match status" value="1"/>
</dbReference>
<dbReference type="SUPFAM" id="SSF81923">
    <property type="entry name" value="Double Clp-N motif"/>
    <property type="match status" value="1"/>
</dbReference>
<dbReference type="Pfam" id="PF07724">
    <property type="entry name" value="AAA_2"/>
    <property type="match status" value="1"/>
</dbReference>
<dbReference type="GO" id="GO:0006508">
    <property type="term" value="P:proteolysis"/>
    <property type="evidence" value="ECO:0007669"/>
    <property type="project" value="UniProtKB-KW"/>
</dbReference>